<dbReference type="AlphaFoldDB" id="A0AAD5QQS7"/>
<sequence>MKAEAANVNNELQANTAVDCLWFVDQLAPSSRKDIPQAYQIVDAISTVLGCGVMPAGQALTRNFMVTGFTLPVSMAYTDTTTVTSQVPGIESDKRSAQTFVERFVMKTASLKRELLELVEKFTIKVFDVLERQGRTALLPDAVISNILSQLTVDITYKPILCQIAVRDVNNDMIAEMKKQNCIIVGNTVTGICTVAKDKQMCTKAGNMALAVPANHTPISRTLSTTNIIMANWSRIMWQNVVDRAVRMLASGPFRSHFFSAHATSEFGCAVF</sequence>
<name>A0AAD5QQS7_PARTN</name>
<proteinExistence type="predicted"/>
<comment type="caution">
    <text evidence="1">The sequence shown here is derived from an EMBL/GenBank/DDBJ whole genome shotgun (WGS) entry which is preliminary data.</text>
</comment>
<keyword evidence="2" id="KW-1185">Reference proteome</keyword>
<protein>
    <submittedName>
        <fullName evidence="1">Uncharacterized protein</fullName>
    </submittedName>
</protein>
<evidence type="ECO:0000313" key="1">
    <source>
        <dbReference type="EMBL" id="KAJ1355616.1"/>
    </source>
</evidence>
<gene>
    <name evidence="1" type="ORF">KIN20_013082</name>
</gene>
<organism evidence="1 2">
    <name type="scientific">Parelaphostrongylus tenuis</name>
    <name type="common">Meningeal worm</name>
    <dbReference type="NCBI Taxonomy" id="148309"/>
    <lineage>
        <taxon>Eukaryota</taxon>
        <taxon>Metazoa</taxon>
        <taxon>Ecdysozoa</taxon>
        <taxon>Nematoda</taxon>
        <taxon>Chromadorea</taxon>
        <taxon>Rhabditida</taxon>
        <taxon>Rhabditina</taxon>
        <taxon>Rhabditomorpha</taxon>
        <taxon>Strongyloidea</taxon>
        <taxon>Metastrongylidae</taxon>
        <taxon>Parelaphostrongylus</taxon>
    </lineage>
</organism>
<evidence type="ECO:0000313" key="2">
    <source>
        <dbReference type="Proteomes" id="UP001196413"/>
    </source>
</evidence>
<dbReference type="Proteomes" id="UP001196413">
    <property type="component" value="Unassembled WGS sequence"/>
</dbReference>
<dbReference type="EMBL" id="JAHQIW010002519">
    <property type="protein sequence ID" value="KAJ1355616.1"/>
    <property type="molecule type" value="Genomic_DNA"/>
</dbReference>
<reference evidence="1" key="1">
    <citation type="submission" date="2021-06" db="EMBL/GenBank/DDBJ databases">
        <title>Parelaphostrongylus tenuis whole genome reference sequence.</title>
        <authorList>
            <person name="Garwood T.J."/>
            <person name="Larsen P.A."/>
            <person name="Fountain-Jones N.M."/>
            <person name="Garbe J.R."/>
            <person name="Macchietto M.G."/>
            <person name="Kania S.A."/>
            <person name="Gerhold R.W."/>
            <person name="Richards J.E."/>
            <person name="Wolf T.M."/>
        </authorList>
    </citation>
    <scope>NUCLEOTIDE SEQUENCE</scope>
    <source>
        <strain evidence="1">MNPRO001-30</strain>
        <tissue evidence="1">Meninges</tissue>
    </source>
</reference>
<accession>A0AAD5QQS7</accession>